<feature type="coiled-coil region" evidence="1">
    <location>
        <begin position="370"/>
        <end position="414"/>
    </location>
</feature>
<proteinExistence type="predicted"/>
<keyword evidence="1" id="KW-0175">Coiled coil</keyword>
<feature type="coiled-coil region" evidence="1">
    <location>
        <begin position="651"/>
        <end position="856"/>
    </location>
</feature>
<dbReference type="Proteomes" id="UP001497383">
    <property type="component" value="Chromosome 6"/>
</dbReference>
<feature type="compositionally biased region" description="Basic and acidic residues" evidence="2">
    <location>
        <begin position="333"/>
        <end position="356"/>
    </location>
</feature>
<feature type="region of interest" description="Disordered" evidence="2">
    <location>
        <begin position="1"/>
        <end position="364"/>
    </location>
</feature>
<evidence type="ECO:0000313" key="4">
    <source>
        <dbReference type="Proteomes" id="UP001497383"/>
    </source>
</evidence>
<feature type="compositionally biased region" description="Basic and acidic residues" evidence="2">
    <location>
        <begin position="251"/>
        <end position="285"/>
    </location>
</feature>
<protein>
    <submittedName>
        <fullName evidence="3">Uncharacterized protein</fullName>
    </submittedName>
</protein>
<organism evidence="3 4">
    <name type="scientific">Lodderomyces beijingensis</name>
    <dbReference type="NCBI Taxonomy" id="1775926"/>
    <lineage>
        <taxon>Eukaryota</taxon>
        <taxon>Fungi</taxon>
        <taxon>Dikarya</taxon>
        <taxon>Ascomycota</taxon>
        <taxon>Saccharomycotina</taxon>
        <taxon>Pichiomycetes</taxon>
        <taxon>Debaryomycetaceae</taxon>
        <taxon>Candida/Lodderomyces clade</taxon>
        <taxon>Lodderomyces</taxon>
    </lineage>
</organism>
<feature type="compositionally biased region" description="Basic and acidic residues" evidence="2">
    <location>
        <begin position="114"/>
        <end position="124"/>
    </location>
</feature>
<evidence type="ECO:0000313" key="3">
    <source>
        <dbReference type="EMBL" id="CAK9441159.1"/>
    </source>
</evidence>
<evidence type="ECO:0000256" key="2">
    <source>
        <dbReference type="SAM" id="MobiDB-lite"/>
    </source>
</evidence>
<feature type="compositionally biased region" description="Basic and acidic residues" evidence="2">
    <location>
        <begin position="162"/>
        <end position="188"/>
    </location>
</feature>
<dbReference type="RefSeq" id="XP_066831966.1">
    <property type="nucleotide sequence ID" value="XM_066975315.1"/>
</dbReference>
<dbReference type="GeneID" id="92210224"/>
<feature type="compositionally biased region" description="Acidic residues" evidence="2">
    <location>
        <begin position="222"/>
        <end position="237"/>
    </location>
</feature>
<feature type="coiled-coil region" evidence="1">
    <location>
        <begin position="454"/>
        <end position="607"/>
    </location>
</feature>
<accession>A0ABP0ZSB4</accession>
<sequence>MIVDNSSSPSKRVSRSDGSIRQRSPLYHETPVKESTNNFHAKSTSQKSILDMSSITRHSYRRRTTHNSGRENRYNAISPYERRRAPSKRSENLKLSKEVDEILNRSSGSKNARRASEIRRHLDSDLGSGSEMGDASSPLRNRKARVAASVGMGGLNRIPSLKQDDHKEQQQQMHQREEGIHEEDHSPSSEKASPVESRATTARKGLQSGEKVADDQWGVGEDQIDEESSDFENPDDDLYSKEPTQTLNHTELTKIIRGSRNETQHGSEERAGDGGETEGDIHDSGPGRGSLEASGSPDRADGGHLTEGDHDLAIHERDENFEDDNGNGNGNDNVHDDGDGNGDRDQTSDHLLDSPDSRPVFSGRYLKGIETRHIERYRELEKQLEETKSKVQEQMELTQELFSANQRLETLARESQDREHAMKASLEMVRVQLADSEKRVAKSMRNESIAENTILKLRREIHETKTNAHETEQNVRLLKESNAELETRIRESDQSLSTLRKMYNDQTAIVHQLKEEKNQISQNAEKLEAKLTSVEKSQASKDGQIADLENELEKIRDAAADAEQRAEEAELKIANLELAKKNLLATVSEHEDLIKSYDVEFERAKRDFEHNIAEMQAKSEQRTGELDMELSNATQQSSKLKETITSLQLAVVKADEKVADYEVLLQKYEDSKSKFEMTQAQVEKVNHELSRVRDEQQQQMASRDQKIAELEQSIQNSQLESAKLSAEAESLRLLLAEKDSENSKTAAKERARVEADVAELQTRCAQFERTIKDKDEQIAQLESSTAKQMDQLDEYLVLHRQQSSKLEDSQAELAKKSEQNKIYESKIGDLLDAIDKLRLENDELNSQHKLQQEENQTLGLELRQAQESFESQIERIYDSVYKEYAEKHTRKMHELKAYYEGQLNARAGEMKKTTRDLDFAKAQVEKLRADYVKLLSEKCASPQKGEPTLDGSRI</sequence>
<feature type="compositionally biased region" description="Basic and acidic residues" evidence="2">
    <location>
        <begin position="298"/>
        <end position="318"/>
    </location>
</feature>
<feature type="compositionally biased region" description="Basic and acidic residues" evidence="2">
    <location>
        <begin position="80"/>
        <end position="103"/>
    </location>
</feature>
<feature type="compositionally biased region" description="Polar residues" evidence="2">
    <location>
        <begin position="33"/>
        <end position="57"/>
    </location>
</feature>
<evidence type="ECO:0000256" key="1">
    <source>
        <dbReference type="SAM" id="Coils"/>
    </source>
</evidence>
<dbReference type="EMBL" id="OZ022410">
    <property type="protein sequence ID" value="CAK9441159.1"/>
    <property type="molecule type" value="Genomic_DNA"/>
</dbReference>
<gene>
    <name evidence="3" type="ORF">LODBEIA_P50280</name>
</gene>
<reference evidence="3 4" key="1">
    <citation type="submission" date="2024-03" db="EMBL/GenBank/DDBJ databases">
        <authorList>
            <person name="Brejova B."/>
        </authorList>
    </citation>
    <scope>NUCLEOTIDE SEQUENCE [LARGE SCALE GENOMIC DNA]</scope>
    <source>
        <strain evidence="3 4">CBS 14171</strain>
    </source>
</reference>
<keyword evidence="4" id="KW-1185">Reference proteome</keyword>
<name>A0ABP0ZSB4_9ASCO</name>
<feature type="compositionally biased region" description="Low complexity" evidence="2">
    <location>
        <begin position="1"/>
        <end position="13"/>
    </location>
</feature>
<feature type="coiled-coil region" evidence="1">
    <location>
        <begin position="910"/>
        <end position="937"/>
    </location>
</feature>